<proteinExistence type="predicted"/>
<reference evidence="2" key="1">
    <citation type="submission" date="2023-03" db="EMBL/GenBank/DDBJ databases">
        <title>Massive genome expansion in bonnet fungi (Mycena s.s.) driven by repeated elements and novel gene families across ecological guilds.</title>
        <authorList>
            <consortium name="Lawrence Berkeley National Laboratory"/>
            <person name="Harder C.B."/>
            <person name="Miyauchi S."/>
            <person name="Viragh M."/>
            <person name="Kuo A."/>
            <person name="Thoen E."/>
            <person name="Andreopoulos B."/>
            <person name="Lu D."/>
            <person name="Skrede I."/>
            <person name="Drula E."/>
            <person name="Henrissat B."/>
            <person name="Morin E."/>
            <person name="Kohler A."/>
            <person name="Barry K."/>
            <person name="LaButti K."/>
            <person name="Morin E."/>
            <person name="Salamov A."/>
            <person name="Lipzen A."/>
            <person name="Mereny Z."/>
            <person name="Hegedus B."/>
            <person name="Baldrian P."/>
            <person name="Stursova M."/>
            <person name="Weitz H."/>
            <person name="Taylor A."/>
            <person name="Grigoriev I.V."/>
            <person name="Nagy L.G."/>
            <person name="Martin F."/>
            <person name="Kauserud H."/>
        </authorList>
    </citation>
    <scope>NUCLEOTIDE SEQUENCE</scope>
    <source>
        <strain evidence="2">CBHHK182m</strain>
    </source>
</reference>
<feature type="compositionally biased region" description="Polar residues" evidence="1">
    <location>
        <begin position="13"/>
        <end position="27"/>
    </location>
</feature>
<feature type="region of interest" description="Disordered" evidence="1">
    <location>
        <begin position="1"/>
        <end position="37"/>
    </location>
</feature>
<protein>
    <submittedName>
        <fullName evidence="2">Uncharacterized protein</fullName>
    </submittedName>
</protein>
<name>A0AAD7HIX7_9AGAR</name>
<keyword evidence="3" id="KW-1185">Reference proteome</keyword>
<dbReference type="AlphaFoldDB" id="A0AAD7HIX7"/>
<sequence>MRRPSAKYDSHTQHSPTETFSDPMSSGNVGGRPTGHVGGFTPTFAPGHWTSDYTPFDSADGLPVTANLESLIIRGGEKVLDRPVLDYLTLPRLRRLELRHRPQFQALASFRIRSACILEHLAIELLASTCAEFYELIHLFPDFSGIISLDLDTYTHLDSLIFSLQDPTLLLHLTSLCLNSWCDGIDYETLTWCLRLRNRDRNVLKSFTLGFDNPQVAELAGLPTDRLILAELESIVADGIEVRICSSEGEWPLETRRTFGRSRRKISVKSGTSVFGPRKFAYSSPKPVQPQQASWGKSGRGHLSKWKVKASGSQAKVRVLKPNQNISIQVVHLDKETDQKRFFALIGYLPQKFKCKLNGLTRMFATCHQQRARQVLACYLLAVRRDAKTE</sequence>
<evidence type="ECO:0000313" key="3">
    <source>
        <dbReference type="Proteomes" id="UP001215598"/>
    </source>
</evidence>
<accession>A0AAD7HIX7</accession>
<dbReference type="EMBL" id="JARKIB010000226">
    <property type="protein sequence ID" value="KAJ7721771.1"/>
    <property type="molecule type" value="Genomic_DNA"/>
</dbReference>
<feature type="compositionally biased region" description="Basic and acidic residues" evidence="1">
    <location>
        <begin position="1"/>
        <end position="12"/>
    </location>
</feature>
<dbReference type="Proteomes" id="UP001215598">
    <property type="component" value="Unassembled WGS sequence"/>
</dbReference>
<evidence type="ECO:0000313" key="2">
    <source>
        <dbReference type="EMBL" id="KAJ7721771.1"/>
    </source>
</evidence>
<comment type="caution">
    <text evidence="2">The sequence shown here is derived from an EMBL/GenBank/DDBJ whole genome shotgun (WGS) entry which is preliminary data.</text>
</comment>
<organism evidence="2 3">
    <name type="scientific">Mycena metata</name>
    <dbReference type="NCBI Taxonomy" id="1033252"/>
    <lineage>
        <taxon>Eukaryota</taxon>
        <taxon>Fungi</taxon>
        <taxon>Dikarya</taxon>
        <taxon>Basidiomycota</taxon>
        <taxon>Agaricomycotina</taxon>
        <taxon>Agaricomycetes</taxon>
        <taxon>Agaricomycetidae</taxon>
        <taxon>Agaricales</taxon>
        <taxon>Marasmiineae</taxon>
        <taxon>Mycenaceae</taxon>
        <taxon>Mycena</taxon>
    </lineage>
</organism>
<evidence type="ECO:0000256" key="1">
    <source>
        <dbReference type="SAM" id="MobiDB-lite"/>
    </source>
</evidence>
<feature type="compositionally biased region" description="Gly residues" evidence="1">
    <location>
        <begin position="28"/>
        <end position="37"/>
    </location>
</feature>
<gene>
    <name evidence="2" type="ORF">B0H16DRAFT_1473670</name>
</gene>